<feature type="domain" description="Cullin family profile" evidence="2">
    <location>
        <begin position="1"/>
        <end position="126"/>
    </location>
</feature>
<evidence type="ECO:0000259" key="2">
    <source>
        <dbReference type="PROSITE" id="PS50069"/>
    </source>
</evidence>
<dbReference type="InterPro" id="IPR016158">
    <property type="entry name" value="Cullin_homology"/>
</dbReference>
<dbReference type="AlphaFoldDB" id="A0A1A9UDB2"/>
<dbReference type="GO" id="GO:0031625">
    <property type="term" value="F:ubiquitin protein ligase binding"/>
    <property type="evidence" value="ECO:0007669"/>
    <property type="project" value="InterPro"/>
</dbReference>
<dbReference type="EnsemblMetazoa" id="GAUT000702-RA">
    <property type="protein sequence ID" value="GAUT000702-PA"/>
    <property type="gene ID" value="GAUT000702"/>
</dbReference>
<organism evidence="3 4">
    <name type="scientific">Glossina austeni</name>
    <name type="common">Savannah tsetse fly</name>
    <dbReference type="NCBI Taxonomy" id="7395"/>
    <lineage>
        <taxon>Eukaryota</taxon>
        <taxon>Metazoa</taxon>
        <taxon>Ecdysozoa</taxon>
        <taxon>Arthropoda</taxon>
        <taxon>Hexapoda</taxon>
        <taxon>Insecta</taxon>
        <taxon>Pterygota</taxon>
        <taxon>Neoptera</taxon>
        <taxon>Endopterygota</taxon>
        <taxon>Diptera</taxon>
        <taxon>Brachycera</taxon>
        <taxon>Muscomorpha</taxon>
        <taxon>Hippoboscoidea</taxon>
        <taxon>Glossinidae</taxon>
        <taxon>Glossina</taxon>
    </lineage>
</organism>
<dbReference type="Pfam" id="PF26557">
    <property type="entry name" value="Cullin_AB"/>
    <property type="match status" value="1"/>
</dbReference>
<dbReference type="Gene3D" id="1.10.10.10">
    <property type="entry name" value="Winged helix-like DNA-binding domain superfamily/Winged helix DNA-binding domain"/>
    <property type="match status" value="1"/>
</dbReference>
<keyword evidence="4" id="KW-1185">Reference proteome</keyword>
<proteinExistence type="inferred from homology"/>
<dbReference type="InterPro" id="IPR059120">
    <property type="entry name" value="Cullin-like_AB"/>
</dbReference>
<dbReference type="VEuPathDB" id="VectorBase:GAUT000702"/>
<reference evidence="3" key="1">
    <citation type="submission" date="2020-05" db="UniProtKB">
        <authorList>
            <consortium name="EnsemblMetazoa"/>
        </authorList>
    </citation>
    <scope>IDENTIFICATION</scope>
    <source>
        <strain evidence="3">TTRI</strain>
    </source>
</reference>
<dbReference type="Gene3D" id="3.30.230.130">
    <property type="entry name" value="Cullin, Chain C, Domain 2"/>
    <property type="match status" value="1"/>
</dbReference>
<protein>
    <recommendedName>
        <fullName evidence="2">Cullin family profile domain-containing protein</fullName>
    </recommendedName>
</protein>
<dbReference type="InterPro" id="IPR036388">
    <property type="entry name" value="WH-like_DNA-bd_sf"/>
</dbReference>
<dbReference type="PANTHER" id="PTHR11932">
    <property type="entry name" value="CULLIN"/>
    <property type="match status" value="1"/>
</dbReference>
<dbReference type="SMART" id="SM00182">
    <property type="entry name" value="CULLIN"/>
    <property type="match status" value="1"/>
</dbReference>
<dbReference type="Proteomes" id="UP000078200">
    <property type="component" value="Unassembled WGS sequence"/>
</dbReference>
<dbReference type="SUPFAM" id="SSF75632">
    <property type="entry name" value="Cullin homology domain"/>
    <property type="match status" value="1"/>
</dbReference>
<sequence length="252" mass="29529">MPADYVNLLARMFPHIEVSEDLNTQFRNSPGRHDPINIKILNAGATRHSEHVTVSLALELEDYIPDKKHCGRKLQWYHHVRNGTMTFANNFGRYYVDVTTFQMAVPFTWNQRDKISCGNLRLATELICCTRKWEITTMRKSIAIEIQQFILFIFGNLLFFHLNLIGRLQLSTECSIQEDHESVVQLRVLPWQEALIEIIKMRKRINNAISRAELIDILKNIFLPSKKMIKEQLVWLIEQVTTPLDPSFYLIF</sequence>
<dbReference type="InterPro" id="IPR045093">
    <property type="entry name" value="Cullin"/>
</dbReference>
<dbReference type="InterPro" id="IPR036390">
    <property type="entry name" value="WH_DNA-bd_sf"/>
</dbReference>
<name>A0A1A9UDB2_GLOAU</name>
<dbReference type="SUPFAM" id="SSF46785">
    <property type="entry name" value="Winged helix' DNA-binding domain"/>
    <property type="match status" value="1"/>
</dbReference>
<evidence type="ECO:0000313" key="3">
    <source>
        <dbReference type="EnsemblMetazoa" id="GAUT000702-PA"/>
    </source>
</evidence>
<dbReference type="PROSITE" id="PS50069">
    <property type="entry name" value="CULLIN_2"/>
    <property type="match status" value="1"/>
</dbReference>
<dbReference type="InterPro" id="IPR036317">
    <property type="entry name" value="Cullin_homology_sf"/>
</dbReference>
<evidence type="ECO:0000256" key="1">
    <source>
        <dbReference type="PROSITE-ProRule" id="PRU00330"/>
    </source>
</evidence>
<evidence type="ECO:0000313" key="4">
    <source>
        <dbReference type="Proteomes" id="UP000078200"/>
    </source>
</evidence>
<dbReference type="GO" id="GO:0006511">
    <property type="term" value="P:ubiquitin-dependent protein catabolic process"/>
    <property type="evidence" value="ECO:0007669"/>
    <property type="project" value="InterPro"/>
</dbReference>
<dbReference type="STRING" id="7395.A0A1A9UDB2"/>
<accession>A0A1A9UDB2</accession>
<comment type="similarity">
    <text evidence="1">Belongs to the cullin family.</text>
</comment>